<evidence type="ECO:0000256" key="2">
    <source>
        <dbReference type="SAM" id="SignalP"/>
    </source>
</evidence>
<dbReference type="EMBL" id="JABWQV010000003">
    <property type="protein sequence ID" value="MBC3345451.1"/>
    <property type="molecule type" value="Genomic_DNA"/>
</dbReference>
<sequence>MRIINFVVTAILALVLAGCAGTNFSYDDARKVKVGMTEDEVTQIMGPPYSVVSRADGQMWIWSHANGMSGASRVISFRMVDGKVVEVPVIPSSFK</sequence>
<organism evidence="3 4">
    <name type="scientific">Pseudomonas tehranensis</name>
    <dbReference type="NCBI Taxonomy" id="2745502"/>
    <lineage>
        <taxon>Bacteria</taxon>
        <taxon>Pseudomonadati</taxon>
        <taxon>Pseudomonadota</taxon>
        <taxon>Gammaproteobacteria</taxon>
        <taxon>Pseudomonadales</taxon>
        <taxon>Pseudomonadaceae</taxon>
        <taxon>Pseudomonas</taxon>
    </lineage>
</organism>
<accession>A0ABR6ULG7</accession>
<feature type="chain" id="PRO_5045871989" evidence="2">
    <location>
        <begin position="26"/>
        <end position="95"/>
    </location>
</feature>
<evidence type="ECO:0000313" key="3">
    <source>
        <dbReference type="EMBL" id="MBC3345451.1"/>
    </source>
</evidence>
<keyword evidence="4" id="KW-1185">Reference proteome</keyword>
<protein>
    <submittedName>
        <fullName evidence="3">Outer membrane protein assembly factor BamE</fullName>
    </submittedName>
</protein>
<gene>
    <name evidence="3" type="primary">bamE</name>
    <name evidence="3" type="ORF">HU811_02225</name>
</gene>
<evidence type="ECO:0000256" key="1">
    <source>
        <dbReference type="ARBA" id="ARBA00022729"/>
    </source>
</evidence>
<proteinExistence type="predicted"/>
<dbReference type="Gene3D" id="3.30.1450.10">
    <property type="match status" value="1"/>
</dbReference>
<dbReference type="InterPro" id="IPR037873">
    <property type="entry name" value="BamE-like"/>
</dbReference>
<dbReference type="RefSeq" id="WP_186653672.1">
    <property type="nucleotide sequence ID" value="NZ_JABWQV010000003.1"/>
</dbReference>
<feature type="signal peptide" evidence="2">
    <location>
        <begin position="1"/>
        <end position="25"/>
    </location>
</feature>
<evidence type="ECO:0000313" key="4">
    <source>
        <dbReference type="Proteomes" id="UP000617171"/>
    </source>
</evidence>
<dbReference type="Proteomes" id="UP000617171">
    <property type="component" value="Unassembled WGS sequence"/>
</dbReference>
<reference evidence="3 4" key="1">
    <citation type="journal article" date="2020" name="Microorganisms">
        <title>Reliable Identification of Environmental Pseudomonas Isolates Using the rpoD Gene.</title>
        <authorList>
            <consortium name="The Broad Institute Genome Sequencing Platform"/>
            <person name="Girard L."/>
            <person name="Lood C."/>
            <person name="Rokni-Zadeh H."/>
            <person name="van Noort V."/>
            <person name="Lavigne R."/>
            <person name="De Mot R."/>
        </authorList>
    </citation>
    <scope>NUCLEOTIDE SEQUENCE [LARGE SCALE GENOMIC DNA]</scope>
    <source>
        <strain evidence="3 4">SWRI196</strain>
    </source>
</reference>
<dbReference type="PROSITE" id="PS51257">
    <property type="entry name" value="PROKAR_LIPOPROTEIN"/>
    <property type="match status" value="1"/>
</dbReference>
<keyword evidence="1 2" id="KW-0732">Signal</keyword>
<comment type="caution">
    <text evidence="3">The sequence shown here is derived from an EMBL/GenBank/DDBJ whole genome shotgun (WGS) entry which is preliminary data.</text>
</comment>
<name>A0ABR6ULG7_9PSED</name>